<protein>
    <recommendedName>
        <fullName evidence="6">TVP38/TMEM64 family membrane protein</fullName>
    </recommendedName>
</protein>
<proteinExistence type="inferred from homology"/>
<evidence type="ECO:0000256" key="5">
    <source>
        <dbReference type="ARBA" id="ARBA00023136"/>
    </source>
</evidence>
<feature type="transmembrane region" description="Helical" evidence="6">
    <location>
        <begin position="47"/>
        <end position="69"/>
    </location>
</feature>
<keyword evidence="9" id="KW-1185">Reference proteome</keyword>
<accession>A0ABW8TQP1</accession>
<feature type="domain" description="VTT" evidence="7">
    <location>
        <begin position="64"/>
        <end position="180"/>
    </location>
</feature>
<sequence length="223" mass="24940">MKKSRLFKIIMWIIIVIGIILIYKLGIVSRLKDIKQMQQWFKSLGTIGYLMYIVIYTLASVFMLPGSVLTIASGIAFGPIAGAVLALIGATCGATMSFLISKYLMRDIVKVKLGDNLIYKKIDDGFKLNGYNFLILTRLVPIFPFNLQNYAYGLTSIKTSTYIFWSLICMIPGAFIYAYMAGEIAARGISLNILMKFTIAGIILFIVSLIPKYIVKKKGIKIE</sequence>
<evidence type="ECO:0000313" key="9">
    <source>
        <dbReference type="Proteomes" id="UP001623661"/>
    </source>
</evidence>
<dbReference type="InterPro" id="IPR015414">
    <property type="entry name" value="TMEM64"/>
</dbReference>
<name>A0ABW8TQP1_9CLOT</name>
<feature type="transmembrane region" description="Helical" evidence="6">
    <location>
        <begin position="6"/>
        <end position="26"/>
    </location>
</feature>
<reference evidence="8 9" key="1">
    <citation type="submission" date="2024-11" db="EMBL/GenBank/DDBJ databases">
        <authorList>
            <person name="Heng Y.C."/>
            <person name="Lim A.C.H."/>
            <person name="Lee J.K.Y."/>
            <person name="Kittelmann S."/>
        </authorList>
    </citation>
    <scope>NUCLEOTIDE SEQUENCE [LARGE SCALE GENOMIC DNA]</scope>
    <source>
        <strain evidence="8 9">WILCCON 0202</strain>
    </source>
</reference>
<evidence type="ECO:0000256" key="6">
    <source>
        <dbReference type="RuleBase" id="RU366058"/>
    </source>
</evidence>
<keyword evidence="3 6" id="KW-0812">Transmembrane</keyword>
<comment type="caution">
    <text evidence="8">The sequence shown here is derived from an EMBL/GenBank/DDBJ whole genome shotgun (WGS) entry which is preliminary data.</text>
</comment>
<comment type="similarity">
    <text evidence="6">Belongs to the TVP38/TMEM64 family.</text>
</comment>
<evidence type="ECO:0000256" key="4">
    <source>
        <dbReference type="ARBA" id="ARBA00022989"/>
    </source>
</evidence>
<keyword evidence="5 6" id="KW-0472">Membrane</keyword>
<evidence type="ECO:0000256" key="2">
    <source>
        <dbReference type="ARBA" id="ARBA00022475"/>
    </source>
</evidence>
<evidence type="ECO:0000259" key="7">
    <source>
        <dbReference type="Pfam" id="PF09335"/>
    </source>
</evidence>
<keyword evidence="2 6" id="KW-1003">Cell membrane</keyword>
<evidence type="ECO:0000313" key="8">
    <source>
        <dbReference type="EMBL" id="MFL0266948.1"/>
    </source>
</evidence>
<feature type="transmembrane region" description="Helical" evidence="6">
    <location>
        <begin position="162"/>
        <end position="181"/>
    </location>
</feature>
<comment type="subcellular location">
    <subcellularLocation>
        <location evidence="1 6">Cell membrane</location>
        <topology evidence="1 6">Multi-pass membrane protein</topology>
    </subcellularLocation>
</comment>
<dbReference type="Proteomes" id="UP001623661">
    <property type="component" value="Unassembled WGS sequence"/>
</dbReference>
<dbReference type="RefSeq" id="WP_406763563.1">
    <property type="nucleotide sequence ID" value="NZ_JBJHZY010000001.1"/>
</dbReference>
<feature type="transmembrane region" description="Helical" evidence="6">
    <location>
        <begin position="193"/>
        <end position="215"/>
    </location>
</feature>
<evidence type="ECO:0000256" key="1">
    <source>
        <dbReference type="ARBA" id="ARBA00004651"/>
    </source>
</evidence>
<dbReference type="PANTHER" id="PTHR12677:SF59">
    <property type="entry name" value="GOLGI APPARATUS MEMBRANE PROTEIN TVP38-RELATED"/>
    <property type="match status" value="1"/>
</dbReference>
<keyword evidence="4 6" id="KW-1133">Transmembrane helix</keyword>
<dbReference type="PANTHER" id="PTHR12677">
    <property type="entry name" value="GOLGI APPARATUS MEMBRANE PROTEIN TVP38-RELATED"/>
    <property type="match status" value="1"/>
</dbReference>
<gene>
    <name evidence="8" type="ORF">ACJDUH_02445</name>
</gene>
<organism evidence="8 9">
    <name type="scientific">Candidatus Clostridium radicumherbarum</name>
    <dbReference type="NCBI Taxonomy" id="3381662"/>
    <lineage>
        <taxon>Bacteria</taxon>
        <taxon>Bacillati</taxon>
        <taxon>Bacillota</taxon>
        <taxon>Clostridia</taxon>
        <taxon>Eubacteriales</taxon>
        <taxon>Clostridiaceae</taxon>
        <taxon>Clostridium</taxon>
    </lineage>
</organism>
<dbReference type="Pfam" id="PF09335">
    <property type="entry name" value="VTT_dom"/>
    <property type="match status" value="1"/>
</dbReference>
<feature type="transmembrane region" description="Helical" evidence="6">
    <location>
        <begin position="75"/>
        <end position="100"/>
    </location>
</feature>
<dbReference type="EMBL" id="JBJHZY010000001">
    <property type="protein sequence ID" value="MFL0266948.1"/>
    <property type="molecule type" value="Genomic_DNA"/>
</dbReference>
<dbReference type="InterPro" id="IPR032816">
    <property type="entry name" value="VTT_dom"/>
</dbReference>
<evidence type="ECO:0000256" key="3">
    <source>
        <dbReference type="ARBA" id="ARBA00022692"/>
    </source>
</evidence>